<gene>
    <name evidence="8" type="ORF">ICN82_03155</name>
</gene>
<keyword evidence="9" id="KW-1185">Reference proteome</keyword>
<dbReference type="PROSITE" id="PS50893">
    <property type="entry name" value="ABC_TRANSPORTER_2"/>
    <property type="match status" value="1"/>
</dbReference>
<evidence type="ECO:0000256" key="5">
    <source>
        <dbReference type="ARBA" id="ARBA00022967"/>
    </source>
</evidence>
<evidence type="ECO:0000256" key="4">
    <source>
        <dbReference type="ARBA" id="ARBA00022840"/>
    </source>
</evidence>
<name>A0A8J7CW18_9RHOB</name>
<proteinExistence type="inferred from homology"/>
<dbReference type="RefSeq" id="WP_193179520.1">
    <property type="nucleotide sequence ID" value="NZ_JACVXA010000006.1"/>
</dbReference>
<dbReference type="AlphaFoldDB" id="A0A8J7CW18"/>
<evidence type="ECO:0000256" key="1">
    <source>
        <dbReference type="ARBA" id="ARBA00005417"/>
    </source>
</evidence>
<dbReference type="SMART" id="SM00382">
    <property type="entry name" value="AAA"/>
    <property type="match status" value="1"/>
</dbReference>
<evidence type="ECO:0000259" key="7">
    <source>
        <dbReference type="PROSITE" id="PS50893"/>
    </source>
</evidence>
<comment type="similarity">
    <text evidence="1">Belongs to the ABC transporter superfamily.</text>
</comment>
<protein>
    <submittedName>
        <fullName evidence="8">ABC transporter ATP-binding protein</fullName>
    </submittedName>
</protein>
<dbReference type="EMBL" id="JACVXA010000006">
    <property type="protein sequence ID" value="MBE3637197.1"/>
    <property type="molecule type" value="Genomic_DNA"/>
</dbReference>
<dbReference type="PROSITE" id="PS00211">
    <property type="entry name" value="ABC_TRANSPORTER_1"/>
    <property type="match status" value="1"/>
</dbReference>
<dbReference type="InterPro" id="IPR003593">
    <property type="entry name" value="AAA+_ATPase"/>
</dbReference>
<dbReference type="Gene3D" id="3.40.50.300">
    <property type="entry name" value="P-loop containing nucleotide triphosphate hydrolases"/>
    <property type="match status" value="1"/>
</dbReference>
<dbReference type="PANTHER" id="PTHR42794">
    <property type="entry name" value="HEMIN IMPORT ATP-BINDING PROTEIN HMUV"/>
    <property type="match status" value="1"/>
</dbReference>
<dbReference type="GO" id="GO:0005524">
    <property type="term" value="F:ATP binding"/>
    <property type="evidence" value="ECO:0007669"/>
    <property type="project" value="UniProtKB-KW"/>
</dbReference>
<dbReference type="SUPFAM" id="SSF52540">
    <property type="entry name" value="P-loop containing nucleoside triphosphate hydrolases"/>
    <property type="match status" value="1"/>
</dbReference>
<dbReference type="FunFam" id="3.40.50.300:FF:000134">
    <property type="entry name" value="Iron-enterobactin ABC transporter ATP-binding protein"/>
    <property type="match status" value="1"/>
</dbReference>
<keyword evidence="3" id="KW-0547">Nucleotide-binding</keyword>
<evidence type="ECO:0000256" key="6">
    <source>
        <dbReference type="ARBA" id="ARBA00037066"/>
    </source>
</evidence>
<dbReference type="InterPro" id="IPR003439">
    <property type="entry name" value="ABC_transporter-like_ATP-bd"/>
</dbReference>
<dbReference type="GO" id="GO:0016887">
    <property type="term" value="F:ATP hydrolysis activity"/>
    <property type="evidence" value="ECO:0007669"/>
    <property type="project" value="InterPro"/>
</dbReference>
<dbReference type="CDD" id="cd03214">
    <property type="entry name" value="ABC_Iron-Siderophores_B12_Hemin"/>
    <property type="match status" value="1"/>
</dbReference>
<evidence type="ECO:0000313" key="8">
    <source>
        <dbReference type="EMBL" id="MBE3637197.1"/>
    </source>
</evidence>
<reference evidence="8" key="1">
    <citation type="submission" date="2020-09" db="EMBL/GenBank/DDBJ databases">
        <title>A novel bacterium of genus Mangrovicoccus, isolated from South China Sea.</title>
        <authorList>
            <person name="Huang H."/>
            <person name="Mo K."/>
            <person name="Hu Y."/>
        </authorList>
    </citation>
    <scope>NUCLEOTIDE SEQUENCE</scope>
    <source>
        <strain evidence="8">HB182678</strain>
    </source>
</reference>
<accession>A0A8J7CW18</accession>
<dbReference type="PANTHER" id="PTHR42794:SF1">
    <property type="entry name" value="HEMIN IMPORT ATP-BINDING PROTEIN HMUV"/>
    <property type="match status" value="1"/>
</dbReference>
<evidence type="ECO:0000256" key="2">
    <source>
        <dbReference type="ARBA" id="ARBA00022448"/>
    </source>
</evidence>
<dbReference type="InterPro" id="IPR027417">
    <property type="entry name" value="P-loop_NTPase"/>
</dbReference>
<keyword evidence="5" id="KW-1278">Translocase</keyword>
<dbReference type="Proteomes" id="UP000609121">
    <property type="component" value="Unassembled WGS sequence"/>
</dbReference>
<keyword evidence="4 8" id="KW-0067">ATP-binding</keyword>
<dbReference type="InterPro" id="IPR017871">
    <property type="entry name" value="ABC_transporter-like_CS"/>
</dbReference>
<organism evidence="8 9">
    <name type="scientific">Mangrovicoccus algicola</name>
    <dbReference type="NCBI Taxonomy" id="2771008"/>
    <lineage>
        <taxon>Bacteria</taxon>
        <taxon>Pseudomonadati</taxon>
        <taxon>Pseudomonadota</taxon>
        <taxon>Alphaproteobacteria</taxon>
        <taxon>Rhodobacterales</taxon>
        <taxon>Paracoccaceae</taxon>
        <taxon>Mangrovicoccus</taxon>
    </lineage>
</organism>
<comment type="function">
    <text evidence="6">Part of the ABC transporter complex HmuTUV involved in hemin import. Responsible for energy coupling to the transport system.</text>
</comment>
<comment type="caution">
    <text evidence="8">The sequence shown here is derived from an EMBL/GenBank/DDBJ whole genome shotgun (WGS) entry which is preliminary data.</text>
</comment>
<feature type="domain" description="ABC transporter" evidence="7">
    <location>
        <begin position="8"/>
        <end position="243"/>
    </location>
</feature>
<dbReference type="Pfam" id="PF00005">
    <property type="entry name" value="ABC_tran"/>
    <property type="match status" value="1"/>
</dbReference>
<sequence length="259" mass="27379">MAARGCPVILERLSFGYGRGRLLEDISLSVRRGEVLALVGPNGSGKSTLLRLMAGLLQPVAGRVLICGENAARLSRRAYARRVALLSQQGGAPGAIRVRDLVAMGRFPHQGWLRRASAADRAAVAQAMEDAEVAALAGRPVNTLSGGQAQRARMAMTLAQGGDVLLLDEPTTYLDLRHQFGLLGRARRAAAEGRAVVAVLHDFSLASLYADRLAVLHEGRLDGIGPAAQVLDAAALARVFGVSARLLRDGPAIFPVPRD</sequence>
<evidence type="ECO:0000313" key="9">
    <source>
        <dbReference type="Proteomes" id="UP000609121"/>
    </source>
</evidence>
<keyword evidence="2" id="KW-0813">Transport</keyword>
<evidence type="ECO:0000256" key="3">
    <source>
        <dbReference type="ARBA" id="ARBA00022741"/>
    </source>
</evidence>